<evidence type="ECO:0000313" key="1">
    <source>
        <dbReference type="Proteomes" id="UP000887564"/>
    </source>
</evidence>
<dbReference type="Proteomes" id="UP000887564">
    <property type="component" value="Unplaced"/>
</dbReference>
<keyword evidence="1" id="KW-1185">Reference proteome</keyword>
<sequence>MKTNAACSASKKLNDPREETQKWLELARRNHRERRCKGGLSVAFEPSFDNRTYHQIYLSISKQPTIRLLFSLNTTSNALCVFS</sequence>
<dbReference type="WBParaSite" id="PEQ_0000871001-mRNA-1">
    <property type="protein sequence ID" value="PEQ_0000871001-mRNA-1"/>
    <property type="gene ID" value="PEQ_0000871001"/>
</dbReference>
<name>A0A914RQD0_PAREQ</name>
<accession>A0A914RQD0</accession>
<proteinExistence type="predicted"/>
<reference evidence="2" key="1">
    <citation type="submission" date="2022-11" db="UniProtKB">
        <authorList>
            <consortium name="WormBaseParasite"/>
        </authorList>
    </citation>
    <scope>IDENTIFICATION</scope>
</reference>
<protein>
    <submittedName>
        <fullName evidence="2">Uncharacterized protein</fullName>
    </submittedName>
</protein>
<organism evidence="1 2">
    <name type="scientific">Parascaris equorum</name>
    <name type="common">Equine roundworm</name>
    <dbReference type="NCBI Taxonomy" id="6256"/>
    <lineage>
        <taxon>Eukaryota</taxon>
        <taxon>Metazoa</taxon>
        <taxon>Ecdysozoa</taxon>
        <taxon>Nematoda</taxon>
        <taxon>Chromadorea</taxon>
        <taxon>Rhabditida</taxon>
        <taxon>Spirurina</taxon>
        <taxon>Ascaridomorpha</taxon>
        <taxon>Ascaridoidea</taxon>
        <taxon>Ascarididae</taxon>
        <taxon>Parascaris</taxon>
    </lineage>
</organism>
<dbReference type="AlphaFoldDB" id="A0A914RQD0"/>
<evidence type="ECO:0000313" key="2">
    <source>
        <dbReference type="WBParaSite" id="PEQ_0000871001-mRNA-1"/>
    </source>
</evidence>